<dbReference type="Proteomes" id="UP001341840">
    <property type="component" value="Unassembled WGS sequence"/>
</dbReference>
<name>A0ABU6XML6_9FABA</name>
<sequence>MGRFFGQLHGKASGLTQLRETRFSQENPNLLTGATYRRRLPPSTALLSSNSSSPSLNPVVAVALHIRRLHVLRDTDPLIQTEFVTQGSHHASSNLWFCILFLSQKLKNKHTDKFGEITCTASLSAGSEV</sequence>
<keyword evidence="2" id="KW-1185">Reference proteome</keyword>
<accession>A0ABU6XML6</accession>
<comment type="caution">
    <text evidence="1">The sequence shown here is derived from an EMBL/GenBank/DDBJ whole genome shotgun (WGS) entry which is preliminary data.</text>
</comment>
<evidence type="ECO:0000313" key="2">
    <source>
        <dbReference type="Proteomes" id="UP001341840"/>
    </source>
</evidence>
<reference evidence="1 2" key="1">
    <citation type="journal article" date="2023" name="Plants (Basel)">
        <title>Bridging the Gap: Combining Genomics and Transcriptomics Approaches to Understand Stylosanthes scabra, an Orphan Legume from the Brazilian Caatinga.</title>
        <authorList>
            <person name="Ferreira-Neto J.R.C."/>
            <person name="da Silva M.D."/>
            <person name="Binneck E."/>
            <person name="de Melo N.F."/>
            <person name="da Silva R.H."/>
            <person name="de Melo A.L.T.M."/>
            <person name="Pandolfi V."/>
            <person name="Bustamante F.O."/>
            <person name="Brasileiro-Vidal A.C."/>
            <person name="Benko-Iseppon A.M."/>
        </authorList>
    </citation>
    <scope>NUCLEOTIDE SEQUENCE [LARGE SCALE GENOMIC DNA]</scope>
    <source>
        <tissue evidence="1">Leaves</tissue>
    </source>
</reference>
<organism evidence="1 2">
    <name type="scientific">Stylosanthes scabra</name>
    <dbReference type="NCBI Taxonomy" id="79078"/>
    <lineage>
        <taxon>Eukaryota</taxon>
        <taxon>Viridiplantae</taxon>
        <taxon>Streptophyta</taxon>
        <taxon>Embryophyta</taxon>
        <taxon>Tracheophyta</taxon>
        <taxon>Spermatophyta</taxon>
        <taxon>Magnoliopsida</taxon>
        <taxon>eudicotyledons</taxon>
        <taxon>Gunneridae</taxon>
        <taxon>Pentapetalae</taxon>
        <taxon>rosids</taxon>
        <taxon>fabids</taxon>
        <taxon>Fabales</taxon>
        <taxon>Fabaceae</taxon>
        <taxon>Papilionoideae</taxon>
        <taxon>50 kb inversion clade</taxon>
        <taxon>dalbergioids sensu lato</taxon>
        <taxon>Dalbergieae</taxon>
        <taxon>Pterocarpus clade</taxon>
        <taxon>Stylosanthes</taxon>
    </lineage>
</organism>
<dbReference type="EMBL" id="JASCZI010212334">
    <property type="protein sequence ID" value="MED6199157.1"/>
    <property type="molecule type" value="Genomic_DNA"/>
</dbReference>
<evidence type="ECO:0000313" key="1">
    <source>
        <dbReference type="EMBL" id="MED6199157.1"/>
    </source>
</evidence>
<protein>
    <submittedName>
        <fullName evidence="1">Uncharacterized protein</fullName>
    </submittedName>
</protein>
<gene>
    <name evidence="1" type="ORF">PIB30_073278</name>
</gene>
<proteinExistence type="predicted"/>